<dbReference type="Pfam" id="PF12796">
    <property type="entry name" value="Ank_2"/>
    <property type="match status" value="2"/>
</dbReference>
<evidence type="ECO:0000313" key="9">
    <source>
        <dbReference type="Proteomes" id="UP000266188"/>
    </source>
</evidence>
<dbReference type="Gene3D" id="3.40.50.300">
    <property type="entry name" value="P-loop containing nucleotide triphosphate hydrolases"/>
    <property type="match status" value="1"/>
</dbReference>
<dbReference type="Pfam" id="PF22939">
    <property type="entry name" value="WHD_GPIID"/>
    <property type="match status" value="1"/>
</dbReference>
<comment type="caution">
    <text evidence="8">The sequence shown here is derived from an EMBL/GenBank/DDBJ whole genome shotgun (WGS) entry which is preliminary data.</text>
</comment>
<feature type="domain" description="GPI inositol-deacylase winged helix" evidence="5">
    <location>
        <begin position="675"/>
        <end position="763"/>
    </location>
</feature>
<evidence type="ECO:0000256" key="3">
    <source>
        <dbReference type="SAM" id="Coils"/>
    </source>
</evidence>
<feature type="non-terminal residue" evidence="8">
    <location>
        <position position="1058"/>
    </location>
</feature>
<feature type="repeat" description="ANK" evidence="2">
    <location>
        <begin position="929"/>
        <end position="961"/>
    </location>
</feature>
<evidence type="ECO:0000256" key="1">
    <source>
        <dbReference type="ARBA" id="ARBA00022737"/>
    </source>
</evidence>
<dbReference type="InterPro" id="IPR053137">
    <property type="entry name" value="NLR-like"/>
</dbReference>
<evidence type="ECO:0000259" key="4">
    <source>
        <dbReference type="Pfam" id="PF01048"/>
    </source>
</evidence>
<dbReference type="PRINTS" id="PR01415">
    <property type="entry name" value="ANKYRIN"/>
</dbReference>
<evidence type="ECO:0000259" key="7">
    <source>
        <dbReference type="Pfam" id="PF24883"/>
    </source>
</evidence>
<dbReference type="InterPro" id="IPR054471">
    <property type="entry name" value="GPIID_WHD"/>
</dbReference>
<dbReference type="Pfam" id="PF01048">
    <property type="entry name" value="PNP_UDP_1"/>
    <property type="match status" value="1"/>
</dbReference>
<gene>
    <name evidence="8" type="ORF">PHISCL_09966</name>
</gene>
<dbReference type="EMBL" id="MVGC01000764">
    <property type="protein sequence ID" value="RJE17696.1"/>
    <property type="molecule type" value="Genomic_DNA"/>
</dbReference>
<dbReference type="InterPro" id="IPR055497">
    <property type="entry name" value="DUF7069"/>
</dbReference>
<feature type="coiled-coil region" evidence="3">
    <location>
        <begin position="328"/>
        <end position="359"/>
    </location>
</feature>
<dbReference type="InterPro" id="IPR027417">
    <property type="entry name" value="P-loop_NTPase"/>
</dbReference>
<evidence type="ECO:0000259" key="6">
    <source>
        <dbReference type="Pfam" id="PF23239"/>
    </source>
</evidence>
<dbReference type="SUPFAM" id="SSF53167">
    <property type="entry name" value="Purine and uridine phosphorylases"/>
    <property type="match status" value="1"/>
</dbReference>
<dbReference type="Pfam" id="PF24883">
    <property type="entry name" value="NPHP3_N"/>
    <property type="match status" value="1"/>
</dbReference>
<sequence length="1058" mass="119006">MSCPPREEFQIGWICALPIEAAAAKEMLDENFGLLDEQDATDPNSYTLGRIGKHHVVIACLPGGQYGACAATTVANNMIRSFSKSLRIGLMVGIGGGIPSADHDIRLGDIVISYPAGTCGGVVQYDMGKVGVGGGFCRTGCLNSPPRSLLTAVSNMRAAELADDPRYPQYLQNAIGRTTRTRRNFGRPSCQYDRLFKTQHEHPDSADNCDMCPAEWEEARGEREDIEPQPHYGIIASGNSVIKEGRTREQLRLETKALCFEMEAAGLMMDFPCIVIRGICDYSDSHKNKQWQGYAALAAASYAKELLENVPRGQTSQENLATDVCRSIEDLNEEVKGTNQRLDKAYEQQERQYREQAAVALTDQQRRCHQVFKTLNYEGQKDINPNRVPGTCRWASQNPQYLRWLNSCSNDLLWISADPGCGKSVLARSLIDEDFKASDSTLSIYYFFFKDNEEQNNLAAALCAILHQLFSQQPNLLRHAIPSWEKVGDKLRWEVGELWRIFMAATSDPTSHESICVLDALDECRPKDQKPLIQMLNEFYCQSGVSNQKAWLKFLVTSRPYGEMQDYFRDITTLFPHIHLQGEHENDQIHKEIDLVVKIRVQELAKASNLSTDVQQRLEKQLLQMEHRTYLWLHLAIDDIRATFRDSLRPAEESIELVPPSVNHAYARILDRVPSKYKDVVKRILLIIVGARRPLTIEEMAMALGLATRIQSRSIADSALDPMGLDSKIRGLCGLFVFINNSRIYLIHQTAREFLLGEGITSNLCPQYSFDRTETEDQLSQICVRYLLLDDLEDNKAQGREKPFGILEYSAEHWPDHVRNMSSQVQEEMLDLVYRLYDTATSRFALWYPKFWKSLFPFRNAHKMNALHLAAFNGHTRIARRLIAEDRESIDKIDSSGFSALMWASLNRHYEVAKLLLERGAKVNSEGGQFGNALQAASDGGHDRIVQMLLERGADVNAQGGYYGNALQAASHRGHNKIVQMLLERGADANAQDGEYGNALQYACNGGHDKVVQMLLERGADVNAQGGEYGNALRAASHRGHDKIVQMLLERGADVNAQ</sequence>
<dbReference type="Gene3D" id="3.40.50.1580">
    <property type="entry name" value="Nucleoside phosphorylase domain"/>
    <property type="match status" value="1"/>
</dbReference>
<dbReference type="Gene3D" id="1.25.40.20">
    <property type="entry name" value="Ankyrin repeat-containing domain"/>
    <property type="match status" value="1"/>
</dbReference>
<organism evidence="8 9">
    <name type="scientific">Aspergillus sclerotialis</name>
    <dbReference type="NCBI Taxonomy" id="2070753"/>
    <lineage>
        <taxon>Eukaryota</taxon>
        <taxon>Fungi</taxon>
        <taxon>Dikarya</taxon>
        <taxon>Ascomycota</taxon>
        <taxon>Pezizomycotina</taxon>
        <taxon>Eurotiomycetes</taxon>
        <taxon>Eurotiomycetidae</taxon>
        <taxon>Eurotiales</taxon>
        <taxon>Aspergillaceae</taxon>
        <taxon>Aspergillus</taxon>
        <taxon>Aspergillus subgen. Polypaecilum</taxon>
    </lineage>
</organism>
<dbReference type="PROSITE" id="PS50297">
    <property type="entry name" value="ANK_REP_REGION"/>
    <property type="match status" value="5"/>
</dbReference>
<dbReference type="Pfam" id="PF00023">
    <property type="entry name" value="Ank"/>
    <property type="match status" value="1"/>
</dbReference>
<feature type="repeat" description="ANK" evidence="2">
    <location>
        <begin position="896"/>
        <end position="928"/>
    </location>
</feature>
<feature type="domain" description="Nephrocystin 3-like N-terminal" evidence="7">
    <location>
        <begin position="390"/>
        <end position="559"/>
    </location>
</feature>
<evidence type="ECO:0000256" key="2">
    <source>
        <dbReference type="PROSITE-ProRule" id="PRU00023"/>
    </source>
</evidence>
<dbReference type="OrthoDB" id="1577640at2759"/>
<keyword evidence="9" id="KW-1185">Reference proteome</keyword>
<feature type="domain" description="Nucleoside phosphorylase" evidence="4">
    <location>
        <begin position="11"/>
        <end position="291"/>
    </location>
</feature>
<dbReference type="InterPro" id="IPR000845">
    <property type="entry name" value="Nucleoside_phosphorylase_d"/>
</dbReference>
<keyword evidence="3" id="KW-0175">Coiled coil</keyword>
<dbReference type="SMART" id="SM00248">
    <property type="entry name" value="ANK"/>
    <property type="match status" value="6"/>
</dbReference>
<feature type="repeat" description="ANK" evidence="2">
    <location>
        <begin position="995"/>
        <end position="1027"/>
    </location>
</feature>
<dbReference type="InterPro" id="IPR056884">
    <property type="entry name" value="NPHP3-like_N"/>
</dbReference>
<dbReference type="GO" id="GO:0009116">
    <property type="term" value="P:nucleoside metabolic process"/>
    <property type="evidence" value="ECO:0007669"/>
    <property type="project" value="InterPro"/>
</dbReference>
<accession>A0A3A2Z4A0</accession>
<dbReference type="Proteomes" id="UP000266188">
    <property type="component" value="Unassembled WGS sequence"/>
</dbReference>
<keyword evidence="1" id="KW-0677">Repeat</keyword>
<dbReference type="Pfam" id="PF23239">
    <property type="entry name" value="DUF7069"/>
    <property type="match status" value="1"/>
</dbReference>
<feature type="repeat" description="ANK" evidence="2">
    <location>
        <begin position="1028"/>
        <end position="1058"/>
    </location>
</feature>
<protein>
    <submittedName>
        <fullName evidence="8">Ankyrin repeat-containing protein</fullName>
    </submittedName>
</protein>
<name>A0A3A2Z4A0_9EURO</name>
<dbReference type="InterPro" id="IPR036770">
    <property type="entry name" value="Ankyrin_rpt-contain_sf"/>
</dbReference>
<dbReference type="PANTHER" id="PTHR46082:SF11">
    <property type="entry name" value="AAA+ ATPASE DOMAIN-CONTAINING PROTEIN-RELATED"/>
    <property type="match status" value="1"/>
</dbReference>
<dbReference type="PROSITE" id="PS50088">
    <property type="entry name" value="ANK_REPEAT"/>
    <property type="match status" value="5"/>
</dbReference>
<proteinExistence type="predicted"/>
<dbReference type="InterPro" id="IPR035994">
    <property type="entry name" value="Nucleoside_phosphorylase_sf"/>
</dbReference>
<dbReference type="SUPFAM" id="SSF48403">
    <property type="entry name" value="Ankyrin repeat"/>
    <property type="match status" value="1"/>
</dbReference>
<dbReference type="STRING" id="2070753.A0A3A2Z4A0"/>
<feature type="repeat" description="ANK" evidence="2">
    <location>
        <begin position="962"/>
        <end position="994"/>
    </location>
</feature>
<evidence type="ECO:0000259" key="5">
    <source>
        <dbReference type="Pfam" id="PF22939"/>
    </source>
</evidence>
<evidence type="ECO:0000313" key="8">
    <source>
        <dbReference type="EMBL" id="RJE17696.1"/>
    </source>
</evidence>
<dbReference type="GO" id="GO:0003824">
    <property type="term" value="F:catalytic activity"/>
    <property type="evidence" value="ECO:0007669"/>
    <property type="project" value="InterPro"/>
</dbReference>
<reference evidence="9" key="1">
    <citation type="submission" date="2017-02" db="EMBL/GenBank/DDBJ databases">
        <authorList>
            <person name="Tafer H."/>
            <person name="Lopandic K."/>
        </authorList>
    </citation>
    <scope>NUCLEOTIDE SEQUENCE [LARGE SCALE GENOMIC DNA]</scope>
    <source>
        <strain evidence="9">CBS 366.77</strain>
    </source>
</reference>
<keyword evidence="2" id="KW-0040">ANK repeat</keyword>
<dbReference type="PANTHER" id="PTHR46082">
    <property type="entry name" value="ATP/GTP-BINDING PROTEIN-RELATED"/>
    <property type="match status" value="1"/>
</dbReference>
<dbReference type="InterPro" id="IPR002110">
    <property type="entry name" value="Ankyrin_rpt"/>
</dbReference>
<feature type="domain" description="DUF7069" evidence="6">
    <location>
        <begin position="589"/>
        <end position="647"/>
    </location>
</feature>
<dbReference type="AlphaFoldDB" id="A0A3A2Z4A0"/>